<keyword evidence="3" id="KW-1185">Reference proteome</keyword>
<dbReference type="eggNOG" id="ENOG502SASQ">
    <property type="taxonomic scope" value="Eukaryota"/>
</dbReference>
<dbReference type="AlphaFoldDB" id="A7TE99"/>
<accession>A7TE99</accession>
<dbReference type="PhylomeDB" id="A7TE99"/>
<evidence type="ECO:0000313" key="3">
    <source>
        <dbReference type="Proteomes" id="UP000000267"/>
    </source>
</evidence>
<dbReference type="InParanoid" id="A7TE99"/>
<dbReference type="OMA" id="WEIQINE"/>
<name>A7TE99_VANPO</name>
<feature type="compositionally biased region" description="Polar residues" evidence="1">
    <location>
        <begin position="177"/>
        <end position="190"/>
    </location>
</feature>
<dbReference type="FunCoup" id="A7TE99">
    <property type="interactions" value="69"/>
</dbReference>
<dbReference type="Gene3D" id="2.60.40.10">
    <property type="entry name" value="Immunoglobulins"/>
    <property type="match status" value="1"/>
</dbReference>
<dbReference type="KEGG" id="vpo:Kpol_1002p68"/>
<dbReference type="HOGENOM" id="CLU_079707_0_0_1"/>
<dbReference type="CDD" id="cd02859">
    <property type="entry name" value="E_set_AMPKbeta_like_N"/>
    <property type="match status" value="1"/>
</dbReference>
<reference evidence="2 3" key="1">
    <citation type="journal article" date="2007" name="Proc. Natl. Acad. Sci. U.S.A.">
        <title>Independent sorting-out of thousands of duplicated gene pairs in two yeast species descended from a whole-genome duplication.</title>
        <authorList>
            <person name="Scannell D.R."/>
            <person name="Frank A.C."/>
            <person name="Conant G.C."/>
            <person name="Byrne K.P."/>
            <person name="Woolfit M."/>
            <person name="Wolfe K.H."/>
        </authorList>
    </citation>
    <scope>NUCLEOTIDE SEQUENCE [LARGE SCALE GENOMIC DNA]</scope>
    <source>
        <strain evidence="3">ATCC 22028 / DSM 70294 / BCRC 21397 / CBS 2163 / NBRC 10782 / NRRL Y-8283 / UCD 57-17</strain>
    </source>
</reference>
<dbReference type="InterPro" id="IPR013783">
    <property type="entry name" value="Ig-like_fold"/>
</dbReference>
<dbReference type="OrthoDB" id="5873279at2759"/>
<feature type="compositionally biased region" description="Low complexity" evidence="1">
    <location>
        <begin position="127"/>
        <end position="136"/>
    </location>
</feature>
<protein>
    <submittedName>
        <fullName evidence="2">Uncharacterized protein</fullName>
    </submittedName>
</protein>
<dbReference type="InterPro" id="IPR014756">
    <property type="entry name" value="Ig_E-set"/>
</dbReference>
<feature type="region of interest" description="Disordered" evidence="1">
    <location>
        <begin position="112"/>
        <end position="191"/>
    </location>
</feature>
<evidence type="ECO:0000313" key="2">
    <source>
        <dbReference type="EMBL" id="EDO19421.1"/>
    </source>
</evidence>
<dbReference type="GeneID" id="5547771"/>
<sequence>MFKILYDHPSRKFNQLNIAGDFTGWKITPMKKDPKNQDRWEIQINEADLPQGINKVHFKFIDDNGNWFTDEEYPKEVDEHDNENNVKMLIKEKEKESGNNSISNEGDTVIDEELDDEGPVSPAPSLNANNTTSTNYNDDDGNDTEIQKNVLEKESVQDDDDSNNSKNLEDSPDIDESTATPPASSDSNAVIKNEETDAYRGILATIIAFFARLFSAPFG</sequence>
<dbReference type="Proteomes" id="UP000000267">
    <property type="component" value="Unassembled WGS sequence"/>
</dbReference>
<dbReference type="STRING" id="436907.A7TE99"/>
<gene>
    <name evidence="2" type="ORF">Kpol_1002p68</name>
</gene>
<evidence type="ECO:0000256" key="1">
    <source>
        <dbReference type="SAM" id="MobiDB-lite"/>
    </source>
</evidence>
<dbReference type="SUPFAM" id="SSF81296">
    <property type="entry name" value="E set domains"/>
    <property type="match status" value="1"/>
</dbReference>
<organism evidence="3">
    <name type="scientific">Vanderwaltozyma polyspora (strain ATCC 22028 / DSM 70294 / BCRC 21397 / CBS 2163 / NBRC 10782 / NRRL Y-8283 / UCD 57-17)</name>
    <name type="common">Kluyveromyces polysporus</name>
    <dbReference type="NCBI Taxonomy" id="436907"/>
    <lineage>
        <taxon>Eukaryota</taxon>
        <taxon>Fungi</taxon>
        <taxon>Dikarya</taxon>
        <taxon>Ascomycota</taxon>
        <taxon>Saccharomycotina</taxon>
        <taxon>Saccharomycetes</taxon>
        <taxon>Saccharomycetales</taxon>
        <taxon>Saccharomycetaceae</taxon>
        <taxon>Vanderwaltozyma</taxon>
    </lineage>
</organism>
<dbReference type="RefSeq" id="XP_001647279.1">
    <property type="nucleotide sequence ID" value="XM_001647229.1"/>
</dbReference>
<dbReference type="EMBL" id="DS480379">
    <property type="protein sequence ID" value="EDO19421.1"/>
    <property type="molecule type" value="Genomic_DNA"/>
</dbReference>
<proteinExistence type="predicted"/>